<organism evidence="5 6">
    <name type="scientific">Vagococcus hydrophili</name>
    <dbReference type="NCBI Taxonomy" id="2714947"/>
    <lineage>
        <taxon>Bacteria</taxon>
        <taxon>Bacillati</taxon>
        <taxon>Bacillota</taxon>
        <taxon>Bacilli</taxon>
        <taxon>Lactobacillales</taxon>
        <taxon>Enterococcaceae</taxon>
        <taxon>Vagococcus</taxon>
    </lineage>
</organism>
<sequence>MIELVNVSKKYQEIEVLKGINLKVEENDIVGIVGESGSGKSTLLRLIQLMEEPTSGVIVLNNHLATTWNKREICEQQKKMSLLFQNFNLLSNLKVIDNVHLPLKLQGKKELKKAEKLLDFVGLSDKKNMYPAQLSGGQKQRVALARALITDPEVLLLDEATSALDEQTTREMVLLLERVHREFKPTIIFVSHDLNVIKHCCHKVFIMEKGCLVDNFEIQKESFLTDDESYLDKARRVLRP</sequence>
<dbReference type="GO" id="GO:0016887">
    <property type="term" value="F:ATP hydrolysis activity"/>
    <property type="evidence" value="ECO:0007669"/>
    <property type="project" value="InterPro"/>
</dbReference>
<dbReference type="Pfam" id="PF00005">
    <property type="entry name" value="ABC_tran"/>
    <property type="match status" value="1"/>
</dbReference>
<dbReference type="SUPFAM" id="SSF52540">
    <property type="entry name" value="P-loop containing nucleoside triphosphate hydrolases"/>
    <property type="match status" value="1"/>
</dbReference>
<dbReference type="RefSeq" id="WP_166034605.1">
    <property type="nucleotide sequence ID" value="NZ_CP049887.1"/>
</dbReference>
<dbReference type="Proteomes" id="UP000501747">
    <property type="component" value="Chromosome"/>
</dbReference>
<keyword evidence="1" id="KW-0813">Transport</keyword>
<dbReference type="Gene3D" id="3.40.50.300">
    <property type="entry name" value="P-loop containing nucleotide triphosphate hydrolases"/>
    <property type="match status" value="1"/>
</dbReference>
<dbReference type="SMART" id="SM00382">
    <property type="entry name" value="AAA"/>
    <property type="match status" value="1"/>
</dbReference>
<evidence type="ECO:0000313" key="5">
    <source>
        <dbReference type="EMBL" id="QIL48460.1"/>
    </source>
</evidence>
<dbReference type="AlphaFoldDB" id="A0A6G8AU03"/>
<dbReference type="PROSITE" id="PS00211">
    <property type="entry name" value="ABC_TRANSPORTER_1"/>
    <property type="match status" value="1"/>
</dbReference>
<dbReference type="PANTHER" id="PTHR42781:SF9">
    <property type="entry name" value="AMINO ACID ABC TRANSPORTER, ATP-BINDING PROTEIN-RELATED"/>
    <property type="match status" value="1"/>
</dbReference>
<evidence type="ECO:0000256" key="1">
    <source>
        <dbReference type="ARBA" id="ARBA00022448"/>
    </source>
</evidence>
<reference evidence="5 6" key="1">
    <citation type="submission" date="2020-03" db="EMBL/GenBank/DDBJ databases">
        <title>Vagococcus sp. nov., isolated from beetles.</title>
        <authorList>
            <person name="Hyun D.-W."/>
            <person name="Bae J.-W."/>
        </authorList>
    </citation>
    <scope>NUCLEOTIDE SEQUENCE [LARGE SCALE GENOMIC DNA]</scope>
    <source>
        <strain evidence="5 6">HDW17B</strain>
    </source>
</reference>
<dbReference type="InterPro" id="IPR003593">
    <property type="entry name" value="AAA+_ATPase"/>
</dbReference>
<name>A0A6G8AU03_9ENTE</name>
<keyword evidence="3 5" id="KW-0067">ATP-binding</keyword>
<dbReference type="InterPro" id="IPR050093">
    <property type="entry name" value="ABC_SmlMolc_Importer"/>
</dbReference>
<protein>
    <submittedName>
        <fullName evidence="5">ATP-binding cassette domain-containing protein</fullName>
    </submittedName>
</protein>
<dbReference type="InterPro" id="IPR003439">
    <property type="entry name" value="ABC_transporter-like_ATP-bd"/>
</dbReference>
<proteinExistence type="predicted"/>
<gene>
    <name evidence="5" type="ORF">G7082_08095</name>
</gene>
<keyword evidence="2" id="KW-0547">Nucleotide-binding</keyword>
<dbReference type="GO" id="GO:0005524">
    <property type="term" value="F:ATP binding"/>
    <property type="evidence" value="ECO:0007669"/>
    <property type="project" value="UniProtKB-KW"/>
</dbReference>
<evidence type="ECO:0000313" key="6">
    <source>
        <dbReference type="Proteomes" id="UP000501747"/>
    </source>
</evidence>
<dbReference type="PANTHER" id="PTHR42781">
    <property type="entry name" value="SPERMIDINE/PUTRESCINE IMPORT ATP-BINDING PROTEIN POTA"/>
    <property type="match status" value="1"/>
</dbReference>
<dbReference type="InterPro" id="IPR017871">
    <property type="entry name" value="ABC_transporter-like_CS"/>
</dbReference>
<evidence type="ECO:0000256" key="2">
    <source>
        <dbReference type="ARBA" id="ARBA00022741"/>
    </source>
</evidence>
<dbReference type="KEGG" id="vhy:G7082_08095"/>
<evidence type="ECO:0000256" key="3">
    <source>
        <dbReference type="ARBA" id="ARBA00022840"/>
    </source>
</evidence>
<evidence type="ECO:0000259" key="4">
    <source>
        <dbReference type="PROSITE" id="PS50893"/>
    </source>
</evidence>
<dbReference type="PROSITE" id="PS50893">
    <property type="entry name" value="ABC_TRANSPORTER_2"/>
    <property type="match status" value="1"/>
</dbReference>
<accession>A0A6G8AU03</accession>
<dbReference type="EMBL" id="CP049887">
    <property type="protein sequence ID" value="QIL48460.1"/>
    <property type="molecule type" value="Genomic_DNA"/>
</dbReference>
<keyword evidence="6" id="KW-1185">Reference proteome</keyword>
<feature type="domain" description="ABC transporter" evidence="4">
    <location>
        <begin position="2"/>
        <end position="234"/>
    </location>
</feature>
<dbReference type="InterPro" id="IPR027417">
    <property type="entry name" value="P-loop_NTPase"/>
</dbReference>